<dbReference type="Gene3D" id="1.10.3210.10">
    <property type="entry name" value="Hypothetical protein af1432"/>
    <property type="match status" value="1"/>
</dbReference>
<dbReference type="PANTHER" id="PTHR45228">
    <property type="entry name" value="CYCLIC DI-GMP PHOSPHODIESTERASE TM_0186-RELATED"/>
    <property type="match status" value="1"/>
</dbReference>
<organism evidence="5 6">
    <name type="scientific">Thiovibrio frasassiensis</name>
    <dbReference type="NCBI Taxonomy" id="2984131"/>
    <lineage>
        <taxon>Bacteria</taxon>
        <taxon>Pseudomonadati</taxon>
        <taxon>Thermodesulfobacteriota</taxon>
        <taxon>Desulfobulbia</taxon>
        <taxon>Desulfobulbales</taxon>
        <taxon>Thiovibrionaceae</taxon>
        <taxon>Thiovibrio</taxon>
    </lineage>
</organism>
<dbReference type="InterPro" id="IPR037522">
    <property type="entry name" value="HD_GYP_dom"/>
</dbReference>
<name>A0A9X4RLP8_9BACT</name>
<dbReference type="PROSITE" id="PS50110">
    <property type="entry name" value="RESPONSE_REGULATORY"/>
    <property type="match status" value="1"/>
</dbReference>
<sequence>MAQAKILIADDDTLVREAVYKILTMFGHSVVPCASGEDALAALNGDFDLIILDINMPGLDGFETLKFINERNYGIPVIFLTGAGSMEYAVKAINLGAYDFIPKPIEDLDIFNIKVKRAIEKRMYVLQEKAYKENLETEVRNKTKELAEKNRLLEEYNENLEISALNTMLTLQTALEEKDMYTAGHTTRVNLYAMEIGRAMRLGQDDMTVLDRACKVHDIGKLVVDVNYIRKPGPLTDEEWLLMKKHPEVGANIIKPLTFMKEELFLVRHHHERMDGKGYPDGLGGDEINLLTKIITVADSYDAMTSKRSYKQNLELKAAITEMRRCAGSQFDPEVVRVFTEVLENQAKMSTN</sequence>
<comment type="caution">
    <text evidence="5">The sequence shown here is derived from an EMBL/GenBank/DDBJ whole genome shotgun (WGS) entry which is preliminary data.</text>
</comment>
<protein>
    <submittedName>
        <fullName evidence="5">Response regulator</fullName>
    </submittedName>
</protein>
<dbReference type="Pfam" id="PF13487">
    <property type="entry name" value="HD_5"/>
    <property type="match status" value="1"/>
</dbReference>
<reference evidence="5" key="1">
    <citation type="journal article" date="2022" name="bioRxiv">
        <title>Thiovibrio frasassiensisgen. nov., sp. nov., an autotrophic, elemental sulfur disproportionating bacterium isolated from sulfidic karst sediment, and proposal of Thiovibrionaceae fam. nov.</title>
        <authorList>
            <person name="Aronson H."/>
            <person name="Thomas C."/>
            <person name="Bhattacharyya M."/>
            <person name="Eckstein S."/>
            <person name="Jensen S."/>
            <person name="Barco R."/>
            <person name="Macalady J."/>
            <person name="Amend J."/>
        </authorList>
    </citation>
    <scope>NUCLEOTIDE SEQUENCE</scope>
    <source>
        <strain evidence="5">RS19-109</strain>
    </source>
</reference>
<accession>A0A9X4RLP8</accession>
<dbReference type="SUPFAM" id="SSF109604">
    <property type="entry name" value="HD-domain/PDEase-like"/>
    <property type="match status" value="1"/>
</dbReference>
<dbReference type="AlphaFoldDB" id="A0A9X4RLP8"/>
<dbReference type="SMART" id="SM00448">
    <property type="entry name" value="REC"/>
    <property type="match status" value="1"/>
</dbReference>
<feature type="domain" description="Response regulatory" evidence="3">
    <location>
        <begin position="5"/>
        <end position="118"/>
    </location>
</feature>
<dbReference type="Proteomes" id="UP001154240">
    <property type="component" value="Unassembled WGS sequence"/>
</dbReference>
<dbReference type="EMBL" id="JAPHEH010000001">
    <property type="protein sequence ID" value="MDG4475565.1"/>
    <property type="molecule type" value="Genomic_DNA"/>
</dbReference>
<keyword evidence="6" id="KW-1185">Reference proteome</keyword>
<dbReference type="InterPro" id="IPR011006">
    <property type="entry name" value="CheY-like_superfamily"/>
</dbReference>
<evidence type="ECO:0000256" key="1">
    <source>
        <dbReference type="PROSITE-ProRule" id="PRU00169"/>
    </source>
</evidence>
<dbReference type="CDD" id="cd00077">
    <property type="entry name" value="HDc"/>
    <property type="match status" value="1"/>
</dbReference>
<dbReference type="SMART" id="SM00471">
    <property type="entry name" value="HDc"/>
    <property type="match status" value="1"/>
</dbReference>
<dbReference type="Pfam" id="PF00072">
    <property type="entry name" value="Response_reg"/>
    <property type="match status" value="1"/>
</dbReference>
<dbReference type="SUPFAM" id="SSF52172">
    <property type="entry name" value="CheY-like"/>
    <property type="match status" value="1"/>
</dbReference>
<feature type="modified residue" description="4-aspartylphosphate" evidence="1">
    <location>
        <position position="53"/>
    </location>
</feature>
<dbReference type="PANTHER" id="PTHR45228:SF4">
    <property type="entry name" value="LIPOPROTEIN"/>
    <property type="match status" value="1"/>
</dbReference>
<feature type="coiled-coil region" evidence="2">
    <location>
        <begin position="132"/>
        <end position="166"/>
    </location>
</feature>
<evidence type="ECO:0000256" key="2">
    <source>
        <dbReference type="SAM" id="Coils"/>
    </source>
</evidence>
<evidence type="ECO:0000259" key="4">
    <source>
        <dbReference type="PROSITE" id="PS51832"/>
    </source>
</evidence>
<evidence type="ECO:0000259" key="3">
    <source>
        <dbReference type="PROSITE" id="PS50110"/>
    </source>
</evidence>
<dbReference type="InterPro" id="IPR001789">
    <property type="entry name" value="Sig_transdc_resp-reg_receiver"/>
</dbReference>
<dbReference type="GO" id="GO:0000160">
    <property type="term" value="P:phosphorelay signal transduction system"/>
    <property type="evidence" value="ECO:0007669"/>
    <property type="project" value="InterPro"/>
</dbReference>
<evidence type="ECO:0000313" key="5">
    <source>
        <dbReference type="EMBL" id="MDG4475565.1"/>
    </source>
</evidence>
<reference evidence="5" key="2">
    <citation type="submission" date="2022-10" db="EMBL/GenBank/DDBJ databases">
        <authorList>
            <person name="Aronson H.S."/>
        </authorList>
    </citation>
    <scope>NUCLEOTIDE SEQUENCE</scope>
    <source>
        <strain evidence="5">RS19-109</strain>
    </source>
</reference>
<proteinExistence type="predicted"/>
<dbReference type="Gene3D" id="3.40.50.2300">
    <property type="match status" value="1"/>
</dbReference>
<dbReference type="InterPro" id="IPR003607">
    <property type="entry name" value="HD/PDEase_dom"/>
</dbReference>
<dbReference type="PROSITE" id="PS51832">
    <property type="entry name" value="HD_GYP"/>
    <property type="match status" value="1"/>
</dbReference>
<dbReference type="RefSeq" id="WP_307632538.1">
    <property type="nucleotide sequence ID" value="NZ_JAPHEH010000001.1"/>
</dbReference>
<keyword evidence="2" id="KW-0175">Coiled coil</keyword>
<evidence type="ECO:0000313" key="6">
    <source>
        <dbReference type="Proteomes" id="UP001154240"/>
    </source>
</evidence>
<gene>
    <name evidence="5" type="ORF">OLX77_05245</name>
</gene>
<keyword evidence="1" id="KW-0597">Phosphoprotein</keyword>
<dbReference type="InterPro" id="IPR052020">
    <property type="entry name" value="Cyclic_di-GMP/3'3'-cGAMP_PDE"/>
</dbReference>
<feature type="domain" description="HD-GYP" evidence="4">
    <location>
        <begin position="160"/>
        <end position="352"/>
    </location>
</feature>